<dbReference type="InterPro" id="IPR031160">
    <property type="entry name" value="F_BAR_dom"/>
</dbReference>
<dbReference type="InterPro" id="IPR027267">
    <property type="entry name" value="AH/BAR_dom_sf"/>
</dbReference>
<feature type="domain" description="F-BAR" evidence="6">
    <location>
        <begin position="4"/>
        <end position="264"/>
    </location>
</feature>
<proteinExistence type="predicted"/>
<dbReference type="Proteomes" id="UP000471633">
    <property type="component" value="Unassembled WGS sequence"/>
</dbReference>
<evidence type="ECO:0000259" key="6">
    <source>
        <dbReference type="PROSITE" id="PS51741"/>
    </source>
</evidence>
<dbReference type="AlphaFoldDB" id="A0A922LXV2"/>
<dbReference type="PROSITE" id="PS51741">
    <property type="entry name" value="F_BAR"/>
    <property type="match status" value="1"/>
</dbReference>
<dbReference type="PANTHER" id="PTHR15735:SF12">
    <property type="entry name" value="CDC42-INTERACTING PROTEIN 4, ISOFORM B"/>
    <property type="match status" value="1"/>
</dbReference>
<evidence type="ECO:0000256" key="1">
    <source>
        <dbReference type="ARBA" id="ARBA00022443"/>
    </source>
</evidence>
<dbReference type="InterPro" id="IPR036028">
    <property type="entry name" value="SH3-like_dom_sf"/>
</dbReference>
<dbReference type="Pfam" id="PF00018">
    <property type="entry name" value="SH3_1"/>
    <property type="match status" value="1"/>
</dbReference>
<evidence type="ECO:0000313" key="7">
    <source>
        <dbReference type="EMBL" id="KAH9595947.1"/>
    </source>
</evidence>
<dbReference type="SUPFAM" id="SSF103657">
    <property type="entry name" value="BAR/IMD domain-like"/>
    <property type="match status" value="1"/>
</dbReference>
<keyword evidence="8" id="KW-1185">Reference proteome</keyword>
<dbReference type="SUPFAM" id="SSF50044">
    <property type="entry name" value="SH3-domain"/>
    <property type="match status" value="1"/>
</dbReference>
<feature type="region of interest" description="Disordered" evidence="4">
    <location>
        <begin position="472"/>
        <end position="514"/>
    </location>
</feature>
<dbReference type="SMART" id="SM00326">
    <property type="entry name" value="SH3"/>
    <property type="match status" value="1"/>
</dbReference>
<organism evidence="7 8">
    <name type="scientific">Schistosoma haematobium</name>
    <name type="common">Blood fluke</name>
    <dbReference type="NCBI Taxonomy" id="6185"/>
    <lineage>
        <taxon>Eukaryota</taxon>
        <taxon>Metazoa</taxon>
        <taxon>Spiralia</taxon>
        <taxon>Lophotrochozoa</taxon>
        <taxon>Platyhelminthes</taxon>
        <taxon>Trematoda</taxon>
        <taxon>Digenea</taxon>
        <taxon>Strigeidida</taxon>
        <taxon>Schistosomatoidea</taxon>
        <taxon>Schistosomatidae</taxon>
        <taxon>Schistosoma</taxon>
    </lineage>
</organism>
<evidence type="ECO:0000256" key="2">
    <source>
        <dbReference type="PROSITE-ProRule" id="PRU00192"/>
    </source>
</evidence>
<reference evidence="7" key="2">
    <citation type="journal article" date="2019" name="Gigascience">
        <title>High-quality Schistosoma haematobium genome achieved by single-molecule and long-range sequencing.</title>
        <authorList>
            <person name="Stroehlein A.J."/>
            <person name="Korhonen P.K."/>
            <person name="Chong T.M."/>
            <person name="Lim Y.L."/>
            <person name="Chan K.G."/>
            <person name="Webster B."/>
            <person name="Rollinson D."/>
            <person name="Brindley P.J."/>
            <person name="Gasser R.B."/>
            <person name="Young N.D."/>
        </authorList>
    </citation>
    <scope>NUCLEOTIDE SEQUENCE</scope>
</reference>
<feature type="compositionally biased region" description="Acidic residues" evidence="4">
    <location>
        <begin position="480"/>
        <end position="490"/>
    </location>
</feature>
<dbReference type="CTD" id="24592811"/>
<evidence type="ECO:0000256" key="3">
    <source>
        <dbReference type="PROSITE-ProRule" id="PRU01077"/>
    </source>
</evidence>
<sequence length="585" mass="65996">MDELSWGVELWDQVENLFKHEIDQIGLTESYFKLFSDVQKLQHEFGKKLRKTVSVYLPRKKPDVDELSSVLTYSSIVPQILEMGVTHEASSKKLNESVVNPLKTQVENEKRSLEKQRSHWSKLNATIEQSRKQLELSWQKYVTNFKERQKAYEVSEKAQNDIQLARVDQQKFEALYQSKMQSFDQASRNYVDELAKYNIANRRYFSTDIVTFVDDMECSSRMRNNRTRELLLMVTRINEETISKLTSCNKLISEAVSALDSSYDSAKVIKRLHTDEQPPADLPFLDLDKCPPGILDGSVSELGALILGVESAECSNQLNNSGSAISGSGMMSGLIRSTHKNSKDEYLSLRSPFICGISVKSIKNTDLTIRQVADRIKVLRDLVMKTDNELRSTDRMIESCRTNPKFGDMECLVRAGATYSRRLNSLKQHIKELEVKFNNLGGDLAYTKAESIAEKLSSRAVINNNTNTSKVRSVNTKSLDDDEDDDDDESDHSFDSDADVATNNSKDDSTVNSSSDLHAGTRYVGYASALYEYEGDGSTYLATKPGELYYVLKVDSTNSGWTAVVSEDGTRQGFVPTGYINLTLY</sequence>
<comment type="caution">
    <text evidence="7">The sequence shown here is derived from an EMBL/GenBank/DDBJ whole genome shotgun (WGS) entry which is preliminary data.</text>
</comment>
<dbReference type="RefSeq" id="XP_051074743.1">
    <property type="nucleotide sequence ID" value="XM_051209301.1"/>
</dbReference>
<dbReference type="CDD" id="cd07653">
    <property type="entry name" value="F-BAR_CIP4-like"/>
    <property type="match status" value="1"/>
</dbReference>
<name>A0A922LXV2_SCHHA</name>
<dbReference type="Gene3D" id="1.20.1270.60">
    <property type="entry name" value="Arfaptin homology (AH) domain/BAR domain"/>
    <property type="match status" value="1"/>
</dbReference>
<dbReference type="PROSITE" id="PS50002">
    <property type="entry name" value="SH3"/>
    <property type="match status" value="1"/>
</dbReference>
<dbReference type="GeneID" id="24592811"/>
<keyword evidence="3" id="KW-0175">Coiled coil</keyword>
<gene>
    <name evidence="7" type="ORF">MS3_00001809</name>
</gene>
<reference evidence="7" key="3">
    <citation type="submission" date="2021-06" db="EMBL/GenBank/DDBJ databases">
        <title>Chromosome-level genome assembly for S. haematobium.</title>
        <authorList>
            <person name="Stroehlein A.J."/>
        </authorList>
    </citation>
    <scope>NUCLEOTIDE SEQUENCE</scope>
</reference>
<dbReference type="Gene3D" id="2.30.30.40">
    <property type="entry name" value="SH3 Domains"/>
    <property type="match status" value="1"/>
</dbReference>
<reference evidence="7" key="1">
    <citation type="journal article" date="2012" name="Nat. Genet.">
        <title>Whole-genome sequence of Schistosoma haematobium.</title>
        <authorList>
            <person name="Young N.D."/>
            <person name="Jex A.R."/>
            <person name="Li B."/>
            <person name="Liu S."/>
            <person name="Yang L."/>
            <person name="Xiong Z."/>
            <person name="Li Y."/>
            <person name="Cantacessi C."/>
            <person name="Hall R.S."/>
            <person name="Xu X."/>
            <person name="Chen F."/>
            <person name="Wu X."/>
            <person name="Zerlotini A."/>
            <person name="Oliveira G."/>
            <person name="Hofmann A."/>
            <person name="Zhang G."/>
            <person name="Fang X."/>
            <person name="Kang Y."/>
            <person name="Campbell B.E."/>
            <person name="Loukas A."/>
            <person name="Ranganathan S."/>
            <person name="Rollinson D."/>
            <person name="Rinaldi G."/>
            <person name="Brindley P.J."/>
            <person name="Yang H."/>
            <person name="Wang J."/>
            <person name="Wang J."/>
            <person name="Gasser R.B."/>
        </authorList>
    </citation>
    <scope>NUCLEOTIDE SEQUENCE</scope>
</reference>
<accession>A0A922LXV2</accession>
<evidence type="ECO:0000256" key="4">
    <source>
        <dbReference type="SAM" id="MobiDB-lite"/>
    </source>
</evidence>
<keyword evidence="1 2" id="KW-0728">SH3 domain</keyword>
<dbReference type="InterPro" id="IPR001452">
    <property type="entry name" value="SH3_domain"/>
</dbReference>
<dbReference type="PANTHER" id="PTHR15735">
    <property type="entry name" value="FCH AND DOUBLE SH3 DOMAINS PROTEIN"/>
    <property type="match status" value="1"/>
</dbReference>
<evidence type="ECO:0000313" key="8">
    <source>
        <dbReference type="Proteomes" id="UP000471633"/>
    </source>
</evidence>
<dbReference type="KEGG" id="shx:MS3_00001809"/>
<protein>
    <submittedName>
        <fullName evidence="7">Uncharacterized protein</fullName>
    </submittedName>
</protein>
<evidence type="ECO:0000259" key="5">
    <source>
        <dbReference type="PROSITE" id="PS50002"/>
    </source>
</evidence>
<reference evidence="7" key="4">
    <citation type="journal article" date="2022" name="PLoS Pathog.">
        <title>Chromosome-level genome of Schistosoma haematobium underpins genome-wide explorations of molecular variation.</title>
        <authorList>
            <person name="Stroehlein A.J."/>
            <person name="Korhonen P.K."/>
            <person name="Lee V.V."/>
            <person name="Ralph S.A."/>
            <person name="Mentink-Kane M."/>
            <person name="You H."/>
            <person name="McManus D.P."/>
            <person name="Tchuente L.T."/>
            <person name="Stothard J.R."/>
            <person name="Kaur P."/>
            <person name="Dudchenko O."/>
            <person name="Aiden E.L."/>
            <person name="Yang B."/>
            <person name="Yang H."/>
            <person name="Emery A.M."/>
            <person name="Webster B.L."/>
            <person name="Brindley P.J."/>
            <person name="Rollinson D."/>
            <person name="Chang B.C.H."/>
            <person name="Gasser R.B."/>
            <person name="Young N.D."/>
        </authorList>
    </citation>
    <scope>NUCLEOTIDE SEQUENCE</scope>
</reference>
<dbReference type="OrthoDB" id="8783038at2759"/>
<dbReference type="EMBL" id="AMPZ03000001">
    <property type="protein sequence ID" value="KAH9595947.1"/>
    <property type="molecule type" value="Genomic_DNA"/>
</dbReference>
<feature type="domain" description="SH3" evidence="5">
    <location>
        <begin position="522"/>
        <end position="585"/>
    </location>
</feature>